<dbReference type="SUPFAM" id="SSF52283">
    <property type="entry name" value="Formate/glycerate dehydrogenase catalytic domain-like"/>
    <property type="match status" value="1"/>
</dbReference>
<comment type="similarity">
    <text evidence="1 4">Belongs to the D-isomer specific 2-hydroxyacid dehydrogenase family.</text>
</comment>
<gene>
    <name evidence="7" type="ORF">GCM10009787_22690</name>
</gene>
<dbReference type="EMBL" id="BAAAOQ010000006">
    <property type="protein sequence ID" value="GAA2194857.1"/>
    <property type="molecule type" value="Genomic_DNA"/>
</dbReference>
<dbReference type="InterPro" id="IPR006140">
    <property type="entry name" value="D-isomer_DH_NAD-bd"/>
</dbReference>
<dbReference type="Proteomes" id="UP001501391">
    <property type="component" value="Unassembled WGS sequence"/>
</dbReference>
<dbReference type="Pfam" id="PF00389">
    <property type="entry name" value="2-Hacid_dh"/>
    <property type="match status" value="1"/>
</dbReference>
<feature type="domain" description="D-isomer specific 2-hydroxyacid dehydrogenase catalytic" evidence="5">
    <location>
        <begin position="23"/>
        <end position="316"/>
    </location>
</feature>
<name>A0ABN3BF61_9ACTN</name>
<feature type="domain" description="D-isomer specific 2-hydroxyacid dehydrogenase NAD-binding" evidence="6">
    <location>
        <begin position="114"/>
        <end position="288"/>
    </location>
</feature>
<keyword evidence="8" id="KW-1185">Reference proteome</keyword>
<protein>
    <submittedName>
        <fullName evidence="7">D-2-hydroxyacid dehydrogenase family protein</fullName>
    </submittedName>
</protein>
<evidence type="ECO:0000313" key="8">
    <source>
        <dbReference type="Proteomes" id="UP001501391"/>
    </source>
</evidence>
<sequence>MRLRCAVLDDFQGVATESADWSVIAEQVEVVALREHLDGEEALAAALADYDIVVTLRERVPFPGSLIARLPRLKLLIASGMRNSVIDYAAAQAHGVTVCGTASSSTPPVELTWALLLGLARGIVQESNALRGNGPWQSTVGADLHGRRLGLLGLGKIGSRVARVGLAFGMRVSAWSRNLTEERAQEVGVERAGSMQELLSGSDFVSVHLALGDRTRGLVGAAELALMKPTAYLVNTSRAAIVDQDALLAALHEGRIAGAGVDVFDIEPLPAGHPMRTAPRLLATPHLGYVSHANYATYYGQAVENIQAYLAGAPVRRLP</sequence>
<dbReference type="SUPFAM" id="SSF51735">
    <property type="entry name" value="NAD(P)-binding Rossmann-fold domains"/>
    <property type="match status" value="1"/>
</dbReference>
<comment type="caution">
    <text evidence="7">The sequence shown here is derived from an EMBL/GenBank/DDBJ whole genome shotgun (WGS) entry which is preliminary data.</text>
</comment>
<evidence type="ECO:0000259" key="6">
    <source>
        <dbReference type="Pfam" id="PF02826"/>
    </source>
</evidence>
<evidence type="ECO:0000259" key="5">
    <source>
        <dbReference type="Pfam" id="PF00389"/>
    </source>
</evidence>
<evidence type="ECO:0000256" key="1">
    <source>
        <dbReference type="ARBA" id="ARBA00005854"/>
    </source>
</evidence>
<dbReference type="Gene3D" id="3.40.50.720">
    <property type="entry name" value="NAD(P)-binding Rossmann-like Domain"/>
    <property type="match status" value="2"/>
</dbReference>
<accession>A0ABN3BF61</accession>
<reference evidence="7 8" key="1">
    <citation type="journal article" date="2019" name="Int. J. Syst. Evol. Microbiol.">
        <title>The Global Catalogue of Microorganisms (GCM) 10K type strain sequencing project: providing services to taxonomists for standard genome sequencing and annotation.</title>
        <authorList>
            <consortium name="The Broad Institute Genomics Platform"/>
            <consortium name="The Broad Institute Genome Sequencing Center for Infectious Disease"/>
            <person name="Wu L."/>
            <person name="Ma J."/>
        </authorList>
    </citation>
    <scope>NUCLEOTIDE SEQUENCE [LARGE SCALE GENOMIC DNA]</scope>
    <source>
        <strain evidence="7 8">JCM 14924</strain>
    </source>
</reference>
<dbReference type="PANTHER" id="PTHR42789:SF1">
    <property type="entry name" value="D-ISOMER SPECIFIC 2-HYDROXYACID DEHYDROGENASE FAMILY PROTEIN (AFU_ORTHOLOGUE AFUA_6G10090)"/>
    <property type="match status" value="1"/>
</dbReference>
<evidence type="ECO:0000256" key="2">
    <source>
        <dbReference type="ARBA" id="ARBA00023002"/>
    </source>
</evidence>
<keyword evidence="3" id="KW-0520">NAD</keyword>
<dbReference type="Pfam" id="PF02826">
    <property type="entry name" value="2-Hacid_dh_C"/>
    <property type="match status" value="1"/>
</dbReference>
<organism evidence="7 8">
    <name type="scientific">Streptomyces bangladeshensis</name>
    <dbReference type="NCBI Taxonomy" id="295352"/>
    <lineage>
        <taxon>Bacteria</taxon>
        <taxon>Bacillati</taxon>
        <taxon>Actinomycetota</taxon>
        <taxon>Actinomycetes</taxon>
        <taxon>Kitasatosporales</taxon>
        <taxon>Streptomycetaceae</taxon>
        <taxon>Streptomyces</taxon>
    </lineage>
</organism>
<dbReference type="InterPro" id="IPR006139">
    <property type="entry name" value="D-isomer_2_OHA_DH_cat_dom"/>
</dbReference>
<evidence type="ECO:0000256" key="4">
    <source>
        <dbReference type="RuleBase" id="RU003719"/>
    </source>
</evidence>
<proteinExistence type="inferred from homology"/>
<evidence type="ECO:0000256" key="3">
    <source>
        <dbReference type="ARBA" id="ARBA00023027"/>
    </source>
</evidence>
<evidence type="ECO:0000313" key="7">
    <source>
        <dbReference type="EMBL" id="GAA2194857.1"/>
    </source>
</evidence>
<keyword evidence="2 4" id="KW-0560">Oxidoreductase</keyword>
<dbReference type="InterPro" id="IPR036291">
    <property type="entry name" value="NAD(P)-bd_dom_sf"/>
</dbReference>
<dbReference type="InterPro" id="IPR050857">
    <property type="entry name" value="D-2-hydroxyacid_DH"/>
</dbReference>
<dbReference type="RefSeq" id="WP_059249620.1">
    <property type="nucleotide sequence ID" value="NZ_BAAAOQ010000006.1"/>
</dbReference>
<dbReference type="PANTHER" id="PTHR42789">
    <property type="entry name" value="D-ISOMER SPECIFIC 2-HYDROXYACID DEHYDROGENASE FAMILY PROTEIN (AFU_ORTHOLOGUE AFUA_6G10090)"/>
    <property type="match status" value="1"/>
</dbReference>
<dbReference type="CDD" id="cd12169">
    <property type="entry name" value="PGDH_like_1"/>
    <property type="match status" value="1"/>
</dbReference>